<evidence type="ECO:0000259" key="3">
    <source>
        <dbReference type="PROSITE" id="PS51910"/>
    </source>
</evidence>
<dbReference type="SMART" id="SM00636">
    <property type="entry name" value="Glyco_18"/>
    <property type="match status" value="1"/>
</dbReference>
<dbReference type="InterPro" id="IPR050314">
    <property type="entry name" value="Glycosyl_Hydrlase_18"/>
</dbReference>
<dbReference type="SUPFAM" id="SSF54556">
    <property type="entry name" value="Chitinase insertion domain"/>
    <property type="match status" value="1"/>
</dbReference>
<dbReference type="InterPro" id="IPR001223">
    <property type="entry name" value="Glyco_hydro18_cat"/>
</dbReference>
<feature type="domain" description="GH18" evidence="3">
    <location>
        <begin position="6"/>
        <end position="345"/>
    </location>
</feature>
<evidence type="ECO:0000256" key="1">
    <source>
        <dbReference type="ARBA" id="ARBA00008682"/>
    </source>
</evidence>
<comment type="caution">
    <text evidence="4">The sequence shown here is derived from an EMBL/GenBank/DDBJ whole genome shotgun (WGS) entry which is preliminary data.</text>
</comment>
<dbReference type="SUPFAM" id="SSF51445">
    <property type="entry name" value="(Trans)glycosidases"/>
    <property type="match status" value="1"/>
</dbReference>
<evidence type="ECO:0000313" key="4">
    <source>
        <dbReference type="EMBL" id="KAG9227955.1"/>
    </source>
</evidence>
<dbReference type="OrthoDB" id="76388at2759"/>
<sequence length="374" mass="41768">MQNSTYRTMLYYSNCFLPENMPLDQLTHILYAFANVNPLNGEVFLSNEWVDTQMPISPTGSFTWLRGALGQLFELKRRHRNLKVLLSIGGYDNSDGFALAAMSPGSRAAFGSSAVHLVANLGLDGAQNYILLLQALRAALDQYSNSLQTRYHFEITVACSAEPEYYTKLIIAEMDPFIDSWNLMAYDYSGAWSSIAAHQSNIFLSKSASTLFDTESAANYYLSKGIPRGKITIGMPLFGRTFRGTEGIGQSYKDVGPKDHQGVYSVYELPLPGSVVVYDKAVGASYCWHPVSKELISYDSPEVAVQKAQWIQDRGLGGIMWWEAFRDYSGEDSLIRISAGALSALQQTENMLDYPESTYANESLMQEEYFSRNI</sequence>
<reference evidence="4" key="1">
    <citation type="journal article" date="2021" name="IMA Fungus">
        <title>Genomic characterization of three marine fungi, including Emericellopsis atlantica sp. nov. with signatures of a generalist lifestyle and marine biomass degradation.</title>
        <authorList>
            <person name="Hagestad O.C."/>
            <person name="Hou L."/>
            <person name="Andersen J.H."/>
            <person name="Hansen E.H."/>
            <person name="Altermark B."/>
            <person name="Li C."/>
            <person name="Kuhnert E."/>
            <person name="Cox R.J."/>
            <person name="Crous P.W."/>
            <person name="Spatafora J.W."/>
            <person name="Lail K."/>
            <person name="Amirebrahimi M."/>
            <person name="Lipzen A."/>
            <person name="Pangilinan J."/>
            <person name="Andreopoulos W."/>
            <person name="Hayes R.D."/>
            <person name="Ng V."/>
            <person name="Grigoriev I.V."/>
            <person name="Jackson S.A."/>
            <person name="Sutton T.D.S."/>
            <person name="Dobson A.D.W."/>
            <person name="Rama T."/>
        </authorList>
    </citation>
    <scope>NUCLEOTIDE SEQUENCE</scope>
    <source>
        <strain evidence="4">TRa018bII</strain>
    </source>
</reference>
<dbReference type="Gene3D" id="3.20.20.80">
    <property type="entry name" value="Glycosidases"/>
    <property type="match status" value="1"/>
</dbReference>
<dbReference type="InterPro" id="IPR029070">
    <property type="entry name" value="Chitinase_insertion_sf"/>
</dbReference>
<dbReference type="EC" id="3.2.1.14" evidence="2"/>
<dbReference type="InterPro" id="IPR017853">
    <property type="entry name" value="GH"/>
</dbReference>
<dbReference type="PANTHER" id="PTHR11177">
    <property type="entry name" value="CHITINASE"/>
    <property type="match status" value="1"/>
</dbReference>
<proteinExistence type="inferred from homology"/>
<organism evidence="4 5">
    <name type="scientific">Amylocarpus encephaloides</name>
    <dbReference type="NCBI Taxonomy" id="45428"/>
    <lineage>
        <taxon>Eukaryota</taxon>
        <taxon>Fungi</taxon>
        <taxon>Dikarya</taxon>
        <taxon>Ascomycota</taxon>
        <taxon>Pezizomycotina</taxon>
        <taxon>Leotiomycetes</taxon>
        <taxon>Helotiales</taxon>
        <taxon>Helotiales incertae sedis</taxon>
        <taxon>Amylocarpus</taxon>
    </lineage>
</organism>
<dbReference type="Gene3D" id="3.10.50.10">
    <property type="match status" value="1"/>
</dbReference>
<dbReference type="InterPro" id="IPR011583">
    <property type="entry name" value="Chitinase_II/V-like_cat"/>
</dbReference>
<gene>
    <name evidence="4" type="ORF">BJ875DRAFT_508749</name>
</gene>
<dbReference type="AlphaFoldDB" id="A0A9P8BZA5"/>
<dbReference type="GO" id="GO:0005975">
    <property type="term" value="P:carbohydrate metabolic process"/>
    <property type="evidence" value="ECO:0007669"/>
    <property type="project" value="InterPro"/>
</dbReference>
<protein>
    <recommendedName>
        <fullName evidence="2">chitinase</fullName>
        <ecNumber evidence="2">3.2.1.14</ecNumber>
    </recommendedName>
</protein>
<evidence type="ECO:0000313" key="5">
    <source>
        <dbReference type="Proteomes" id="UP000824998"/>
    </source>
</evidence>
<dbReference type="GO" id="GO:0006032">
    <property type="term" value="P:chitin catabolic process"/>
    <property type="evidence" value="ECO:0007669"/>
    <property type="project" value="TreeGrafter"/>
</dbReference>
<dbReference type="Proteomes" id="UP000824998">
    <property type="component" value="Unassembled WGS sequence"/>
</dbReference>
<dbReference type="Pfam" id="PF00704">
    <property type="entry name" value="Glyco_hydro_18"/>
    <property type="match status" value="1"/>
</dbReference>
<accession>A0A9P8BZA5</accession>
<dbReference type="GO" id="GO:0005576">
    <property type="term" value="C:extracellular region"/>
    <property type="evidence" value="ECO:0007669"/>
    <property type="project" value="TreeGrafter"/>
</dbReference>
<dbReference type="GO" id="GO:0008843">
    <property type="term" value="F:endochitinase activity"/>
    <property type="evidence" value="ECO:0007669"/>
    <property type="project" value="UniProtKB-EC"/>
</dbReference>
<dbReference type="EMBL" id="MU252375">
    <property type="protein sequence ID" value="KAG9227955.1"/>
    <property type="molecule type" value="Genomic_DNA"/>
</dbReference>
<name>A0A9P8BZA5_9HELO</name>
<keyword evidence="5" id="KW-1185">Reference proteome</keyword>
<evidence type="ECO:0000256" key="2">
    <source>
        <dbReference type="ARBA" id="ARBA00012729"/>
    </source>
</evidence>
<dbReference type="GO" id="GO:0008061">
    <property type="term" value="F:chitin binding"/>
    <property type="evidence" value="ECO:0007669"/>
    <property type="project" value="InterPro"/>
</dbReference>
<dbReference type="PROSITE" id="PS51910">
    <property type="entry name" value="GH18_2"/>
    <property type="match status" value="1"/>
</dbReference>
<comment type="similarity">
    <text evidence="1">Belongs to the glycosyl hydrolase 18 family. Chitinase class V subfamily.</text>
</comment>
<dbReference type="PANTHER" id="PTHR11177:SF317">
    <property type="entry name" value="CHITINASE 12-RELATED"/>
    <property type="match status" value="1"/>
</dbReference>
<keyword evidence="4" id="KW-0378">Hydrolase</keyword>